<evidence type="ECO:0000313" key="2">
    <source>
        <dbReference type="EMBL" id="PER43869.1"/>
    </source>
</evidence>
<comment type="caution">
    <text evidence="2">The sequence shown here is derived from an EMBL/GenBank/DDBJ whole genome shotgun (WGS) entry which is preliminary data.</text>
</comment>
<dbReference type="SUPFAM" id="SSF69304">
    <property type="entry name" value="Tricorn protease N-terminal domain"/>
    <property type="match status" value="1"/>
</dbReference>
<proteinExistence type="predicted"/>
<gene>
    <name evidence="2" type="ORF">CN495_30305</name>
</gene>
<name>A0ABD6S4H7_BACTU</name>
<evidence type="ECO:0000256" key="1">
    <source>
        <dbReference type="SAM" id="SignalP"/>
    </source>
</evidence>
<evidence type="ECO:0008006" key="4">
    <source>
        <dbReference type="Google" id="ProtNLM"/>
    </source>
</evidence>
<feature type="signal peptide" evidence="1">
    <location>
        <begin position="1"/>
        <end position="21"/>
    </location>
</feature>
<sequence length="346" mass="40035">MKCFSKLIFILLSVLCLMSCSKENSCEFKIKNTEVKLPYEKIYSATRYNNQLYVAVKEEKQYGLASVLLKYDIENKSTKMLFRSKYLDSAIQKPKVNKRWLVWQDANASGNTSEIYAKNLEEDEIKLLSKLGNPEKYKNAPALYENYAVFAEENEDGKVVVQLYNLETDEIKEIGIIHSPSLLNDSIEFKKGIVAYTDNVNNQYLYKTYNMKEGKEDTYKFTQKKDIGYTQIVGNELLALSFEDVQRWESQKWVSINMKNGKEAFNILPKEGLPIHMFKTGENRVYIKDLKGNLIVYTYSNSKFKKEFIVKSTGYFSIDNSGRLLTINEEAPSTIVLISKDCEKEQ</sequence>
<keyword evidence="1" id="KW-0732">Signal</keyword>
<reference evidence="2 3" key="1">
    <citation type="submission" date="2017-09" db="EMBL/GenBank/DDBJ databases">
        <title>Large-scale bioinformatics analysis of Bacillus genomes uncovers conserved roles of natural products in bacterial physiology.</title>
        <authorList>
            <consortium name="Agbiome Team Llc"/>
            <person name="Bleich R.M."/>
            <person name="Kirk G.J."/>
            <person name="Santa Maria K.C."/>
            <person name="Allen S.E."/>
            <person name="Farag S."/>
            <person name="Shank E.A."/>
            <person name="Bowers A."/>
        </authorList>
    </citation>
    <scope>NUCLEOTIDE SEQUENCE [LARGE SCALE GENOMIC DNA]</scope>
    <source>
        <strain evidence="2 3">AFS005140</strain>
    </source>
</reference>
<protein>
    <recommendedName>
        <fullName evidence="4">Lipoprotein</fullName>
    </recommendedName>
</protein>
<feature type="chain" id="PRO_5044754368" description="Lipoprotein" evidence="1">
    <location>
        <begin position="22"/>
        <end position="346"/>
    </location>
</feature>
<accession>A0ABD6S4H7</accession>
<evidence type="ECO:0000313" key="3">
    <source>
        <dbReference type="Proteomes" id="UP000219897"/>
    </source>
</evidence>
<dbReference type="AlphaFoldDB" id="A0ABD6S4H7"/>
<dbReference type="RefSeq" id="WP_098221779.1">
    <property type="nucleotide sequence ID" value="NZ_NTVJ01000009.1"/>
</dbReference>
<dbReference type="Proteomes" id="UP000219897">
    <property type="component" value="Unassembled WGS sequence"/>
</dbReference>
<dbReference type="EMBL" id="NTYF01000165">
    <property type="protein sequence ID" value="PER43869.1"/>
    <property type="molecule type" value="Genomic_DNA"/>
</dbReference>
<organism evidence="2 3">
    <name type="scientific">Bacillus thuringiensis</name>
    <dbReference type="NCBI Taxonomy" id="1428"/>
    <lineage>
        <taxon>Bacteria</taxon>
        <taxon>Bacillati</taxon>
        <taxon>Bacillota</taxon>
        <taxon>Bacilli</taxon>
        <taxon>Bacillales</taxon>
        <taxon>Bacillaceae</taxon>
        <taxon>Bacillus</taxon>
        <taxon>Bacillus cereus group</taxon>
    </lineage>
</organism>